<dbReference type="InterPro" id="IPR011008">
    <property type="entry name" value="Dimeric_a/b-barrel"/>
</dbReference>
<dbReference type="EMBL" id="AENY02000002">
    <property type="protein sequence ID" value="EKP94991.1"/>
    <property type="molecule type" value="Genomic_DNA"/>
</dbReference>
<dbReference type="Pfam" id="PF07110">
    <property type="entry name" value="EthD"/>
    <property type="match status" value="1"/>
</dbReference>
<comment type="caution">
    <text evidence="2">The sequence shown here is derived from an EMBL/GenBank/DDBJ whole genome shotgun (WGS) entry which is preliminary data.</text>
</comment>
<feature type="domain" description="EthD" evidence="1">
    <location>
        <begin position="14"/>
        <end position="89"/>
    </location>
</feature>
<dbReference type="OrthoDB" id="5294870at2"/>
<dbReference type="PANTHER" id="PTHR40260">
    <property type="entry name" value="BLR8190 PROTEIN"/>
    <property type="match status" value="1"/>
</dbReference>
<dbReference type="AlphaFoldDB" id="K6QE20"/>
<dbReference type="InterPro" id="IPR009799">
    <property type="entry name" value="EthD_dom"/>
</dbReference>
<dbReference type="HOGENOM" id="CLU_115019_4_1_9"/>
<dbReference type="SUPFAM" id="SSF54909">
    <property type="entry name" value="Dimeric alpha+beta barrel"/>
    <property type="match status" value="1"/>
</dbReference>
<dbReference type="NCBIfam" id="TIGR02118">
    <property type="entry name" value="EthD family reductase"/>
    <property type="match status" value="1"/>
</dbReference>
<dbReference type="GO" id="GO:0016491">
    <property type="term" value="F:oxidoreductase activity"/>
    <property type="evidence" value="ECO:0007669"/>
    <property type="project" value="InterPro"/>
</dbReference>
<reference evidence="2" key="2">
    <citation type="submission" date="2012-10" db="EMBL/GenBank/DDBJ databases">
        <title>Improved high-quality draft of Thermaerobacter subterraneus C21, DSM 13965.</title>
        <authorList>
            <consortium name="DOE Joint Genome Institute"/>
            <person name="Eisen J."/>
            <person name="Huntemann M."/>
            <person name="Wei C.-L."/>
            <person name="Han J."/>
            <person name="Detter J.C."/>
            <person name="Han C."/>
            <person name="Tapia R."/>
            <person name="Chen A."/>
            <person name="Kyrpides N."/>
            <person name="Mavromatis K."/>
            <person name="Markowitz V."/>
            <person name="Szeto E."/>
            <person name="Ivanova N."/>
            <person name="Mikhailova N."/>
            <person name="Ovchinnikova G."/>
            <person name="Pagani I."/>
            <person name="Pati A."/>
            <person name="Goodwin L."/>
            <person name="Nordberg H.P."/>
            <person name="Cantor M.N."/>
            <person name="Hua S.X."/>
            <person name="Woyke T."/>
            <person name="Eisen J."/>
            <person name="Klenk H.-P."/>
        </authorList>
    </citation>
    <scope>NUCLEOTIDE SEQUENCE [LARGE SCALE GENOMIC DNA]</scope>
    <source>
        <strain evidence="2">DSM 13965</strain>
    </source>
</reference>
<evidence type="ECO:0000313" key="2">
    <source>
        <dbReference type="EMBL" id="EKP94991.1"/>
    </source>
</evidence>
<dbReference type="PANTHER" id="PTHR40260:SF2">
    <property type="entry name" value="BLR8190 PROTEIN"/>
    <property type="match status" value="1"/>
</dbReference>
<accession>K6QE20</accession>
<keyword evidence="3" id="KW-1185">Reference proteome</keyword>
<protein>
    <recommendedName>
        <fullName evidence="1">EthD domain-containing protein</fullName>
    </recommendedName>
</protein>
<gene>
    <name evidence="2" type="ORF">ThesuDRAFT_00714</name>
</gene>
<evidence type="ECO:0000313" key="3">
    <source>
        <dbReference type="Proteomes" id="UP000005710"/>
    </source>
</evidence>
<dbReference type="Gene3D" id="3.30.70.100">
    <property type="match status" value="1"/>
</dbReference>
<organism evidence="2 3">
    <name type="scientific">Thermaerobacter subterraneus DSM 13965</name>
    <dbReference type="NCBI Taxonomy" id="867903"/>
    <lineage>
        <taxon>Bacteria</taxon>
        <taxon>Bacillati</taxon>
        <taxon>Bacillota</taxon>
        <taxon>Clostridia</taxon>
        <taxon>Eubacteriales</taxon>
        <taxon>Clostridiales Family XVII. Incertae Sedis</taxon>
        <taxon>Thermaerobacter</taxon>
    </lineage>
</organism>
<dbReference type="STRING" id="867903.ThesuDRAFT_00714"/>
<sequence length="103" mass="11342">MVVKLVALYQHPDDPEAFDRHYREVHLPLAQRMPGLRRVEIARVTGSPGGSSPYYLMAEMYFDDAASLQAALQSAEGRAAGKDLMGFAGKIVSLHIAEVIQQD</sequence>
<reference evidence="2" key="1">
    <citation type="submission" date="2010-10" db="EMBL/GenBank/DDBJ databases">
        <authorList>
            <consortium name="US DOE Joint Genome Institute (JGI-PGF)"/>
            <person name="Lucas S."/>
            <person name="Copeland A."/>
            <person name="Lapidus A."/>
            <person name="Bruce D."/>
            <person name="Goodwin L."/>
            <person name="Pitluck S."/>
            <person name="Kyrpides N."/>
            <person name="Mavromatis K."/>
            <person name="Detter J.C."/>
            <person name="Han C."/>
            <person name="Land M."/>
            <person name="Hauser L."/>
            <person name="Markowitz V."/>
            <person name="Cheng J.-F."/>
            <person name="Hugenholtz P."/>
            <person name="Woyke T."/>
            <person name="Wu D."/>
            <person name="Pukall R."/>
            <person name="Wahrenburg C."/>
            <person name="Brambilla E."/>
            <person name="Klenk H.-P."/>
            <person name="Eisen J.A."/>
        </authorList>
    </citation>
    <scope>NUCLEOTIDE SEQUENCE [LARGE SCALE GENOMIC DNA]</scope>
    <source>
        <strain evidence="2">DSM 13965</strain>
    </source>
</reference>
<dbReference type="Proteomes" id="UP000005710">
    <property type="component" value="Unassembled WGS sequence"/>
</dbReference>
<dbReference type="RefSeq" id="WP_006902987.1">
    <property type="nucleotide sequence ID" value="NZ_JH976535.1"/>
</dbReference>
<evidence type="ECO:0000259" key="1">
    <source>
        <dbReference type="Pfam" id="PF07110"/>
    </source>
</evidence>
<dbReference type="eggNOG" id="COG3224">
    <property type="taxonomic scope" value="Bacteria"/>
</dbReference>
<name>K6QE20_9FIRM</name>
<proteinExistence type="predicted"/>